<keyword evidence="5" id="KW-0997">Cell inner membrane</keyword>
<feature type="topological domain" description="Cytoplasmic" evidence="14">
    <location>
        <begin position="1"/>
        <end position="9"/>
    </location>
</feature>
<name>A0AAE9VPZ7_9GAMM</name>
<evidence type="ECO:0000256" key="9">
    <source>
        <dbReference type="ARBA" id="ARBA00023002"/>
    </source>
</evidence>
<dbReference type="GO" id="GO:0006457">
    <property type="term" value="P:protein folding"/>
    <property type="evidence" value="ECO:0007669"/>
    <property type="project" value="InterPro"/>
</dbReference>
<feature type="disulfide bond" description="Redox-active" evidence="14">
    <location>
        <begin position="36"/>
        <end position="39"/>
    </location>
</feature>
<evidence type="ECO:0000256" key="10">
    <source>
        <dbReference type="ARBA" id="ARBA00023136"/>
    </source>
</evidence>
<evidence type="ECO:0000256" key="12">
    <source>
        <dbReference type="ARBA" id="ARBA00023186"/>
    </source>
</evidence>
<dbReference type="Pfam" id="PF02600">
    <property type="entry name" value="DsbB"/>
    <property type="match status" value="1"/>
</dbReference>
<evidence type="ECO:0000256" key="1">
    <source>
        <dbReference type="ARBA" id="ARBA00004429"/>
    </source>
</evidence>
<keyword evidence="12 14" id="KW-0143">Chaperone</keyword>
<dbReference type="PANTHER" id="PTHR36570">
    <property type="entry name" value="DISULFIDE BOND FORMATION PROTEIN B"/>
    <property type="match status" value="1"/>
</dbReference>
<keyword evidence="6 14" id="KW-0812">Transmembrane</keyword>
<evidence type="ECO:0000256" key="7">
    <source>
        <dbReference type="ARBA" id="ARBA00022982"/>
    </source>
</evidence>
<keyword evidence="10 14" id="KW-0472">Membrane</keyword>
<evidence type="ECO:0000256" key="14">
    <source>
        <dbReference type="HAMAP-Rule" id="MF_00286"/>
    </source>
</evidence>
<dbReference type="Gene3D" id="1.20.1550.10">
    <property type="entry name" value="DsbB-like"/>
    <property type="match status" value="1"/>
</dbReference>
<organism evidence="16 17">
    <name type="scientific">Denitrificimonas caeni</name>
    <dbReference type="NCBI Taxonomy" id="521720"/>
    <lineage>
        <taxon>Bacteria</taxon>
        <taxon>Pseudomonadati</taxon>
        <taxon>Pseudomonadota</taxon>
        <taxon>Gammaproteobacteria</taxon>
        <taxon>Pseudomonadales</taxon>
        <taxon>Pseudomonadaceae</taxon>
        <taxon>Denitrificimonas</taxon>
    </lineage>
</organism>
<comment type="similarity">
    <text evidence="2 14">Belongs to the DsbB family.</text>
</comment>
<evidence type="ECO:0000313" key="16">
    <source>
        <dbReference type="EMBL" id="WBE25308.1"/>
    </source>
</evidence>
<proteinExistence type="inferred from homology"/>
<dbReference type="RefSeq" id="WP_269818254.1">
    <property type="nucleotide sequence ID" value="NZ_CP114976.1"/>
</dbReference>
<dbReference type="HAMAP" id="MF_00286">
    <property type="entry name" value="DsbB"/>
    <property type="match status" value="1"/>
</dbReference>
<dbReference type="Proteomes" id="UP001212189">
    <property type="component" value="Chromosome"/>
</dbReference>
<keyword evidence="3 14" id="KW-0813">Transport</keyword>
<feature type="topological domain" description="Cytoplasmic" evidence="14">
    <location>
        <begin position="162"/>
        <end position="165"/>
    </location>
</feature>
<gene>
    <name evidence="14" type="primary">dsbB</name>
    <name evidence="16" type="ORF">O6P33_00210</name>
</gene>
<feature type="transmembrane region" description="Helical" evidence="15">
    <location>
        <begin position="70"/>
        <end position="89"/>
    </location>
</feature>
<comment type="caution">
    <text evidence="14">Lacks conserved residue(s) required for the propagation of feature annotation.</text>
</comment>
<sequence>MQLPATRLLFLLAFLGCAAIIGFALYLEHSVGLVPCPLCHVQRFAVLLFAVVCLLATVHNPARLGQRIYGLLAMLAAGFGIATAGRQIWLQGLPEDQLPACLPPFEFMLEAFPLQEIISKMLHGTADCAEVNWTLLGLNIAELSMLSFIAMLIFGLFVVLRKAKG</sequence>
<evidence type="ECO:0000256" key="15">
    <source>
        <dbReference type="SAM" id="Phobius"/>
    </source>
</evidence>
<dbReference type="KEGG" id="dce:O6P33_00210"/>
<dbReference type="AlphaFoldDB" id="A0AAE9VPZ7"/>
<comment type="function">
    <text evidence="14">Required for disulfide bond formation in some periplasmic proteins. Acts by oxidizing the DsbA protein.</text>
</comment>
<reference evidence="16 17" key="1">
    <citation type="submission" date="2022-12" db="EMBL/GenBank/DDBJ databases">
        <title>Coexistence and Characterization of a Novel Tigecycline Resistance gene tet(X) variant and blaNDM-1 in a Pseudomonas caeni Isolate of Chicken Origin.</title>
        <authorList>
            <person name="Lu X."/>
            <person name="Zhang L."/>
            <person name="Li R."/>
            <person name="Wang Z."/>
        </authorList>
    </citation>
    <scope>NUCLEOTIDE SEQUENCE [LARGE SCALE GENOMIC DNA]</scope>
    <source>
        <strain evidence="16 17">CE14</strain>
    </source>
</reference>
<keyword evidence="8 14" id="KW-1133">Transmembrane helix</keyword>
<keyword evidence="9 14" id="KW-0560">Oxidoreductase</keyword>
<evidence type="ECO:0000313" key="17">
    <source>
        <dbReference type="Proteomes" id="UP001212189"/>
    </source>
</evidence>
<dbReference type="EMBL" id="CP114976">
    <property type="protein sequence ID" value="WBE25308.1"/>
    <property type="molecule type" value="Genomic_DNA"/>
</dbReference>
<evidence type="ECO:0000256" key="3">
    <source>
        <dbReference type="ARBA" id="ARBA00022448"/>
    </source>
</evidence>
<dbReference type="GO" id="GO:0005886">
    <property type="term" value="C:plasma membrane"/>
    <property type="evidence" value="ECO:0007669"/>
    <property type="project" value="UniProtKB-SubCell"/>
</dbReference>
<evidence type="ECO:0000256" key="11">
    <source>
        <dbReference type="ARBA" id="ARBA00023157"/>
    </source>
</evidence>
<keyword evidence="7 14" id="KW-0249">Electron transport</keyword>
<evidence type="ECO:0000256" key="5">
    <source>
        <dbReference type="ARBA" id="ARBA00022519"/>
    </source>
</evidence>
<dbReference type="GO" id="GO:0009055">
    <property type="term" value="F:electron transfer activity"/>
    <property type="evidence" value="ECO:0007669"/>
    <property type="project" value="UniProtKB-UniRule"/>
</dbReference>
<dbReference type="SUPFAM" id="SSF158442">
    <property type="entry name" value="DsbB-like"/>
    <property type="match status" value="1"/>
</dbReference>
<dbReference type="GO" id="GO:0015035">
    <property type="term" value="F:protein-disulfide reductase activity"/>
    <property type="evidence" value="ECO:0007669"/>
    <property type="project" value="UniProtKB-UniRule"/>
</dbReference>
<feature type="topological domain" description="Cytoplasmic" evidence="14">
    <location>
        <begin position="62"/>
        <end position="67"/>
    </location>
</feature>
<evidence type="ECO:0000256" key="8">
    <source>
        <dbReference type="ARBA" id="ARBA00022989"/>
    </source>
</evidence>
<evidence type="ECO:0000256" key="2">
    <source>
        <dbReference type="ARBA" id="ARBA00008823"/>
    </source>
</evidence>
<dbReference type="InterPro" id="IPR022920">
    <property type="entry name" value="Disulphide_bond_form_DsbB"/>
</dbReference>
<accession>A0AAE9VPZ7</accession>
<dbReference type="InterPro" id="IPR050183">
    <property type="entry name" value="DsbB"/>
</dbReference>
<dbReference type="PANTHER" id="PTHR36570:SF3">
    <property type="entry name" value="DISULFIDE BOND FORMATION PROTEIN B"/>
    <property type="match status" value="1"/>
</dbReference>
<keyword evidence="4 14" id="KW-1003">Cell membrane</keyword>
<comment type="subcellular location">
    <subcellularLocation>
        <location evidence="1">Cell inner membrane</location>
        <topology evidence="1">Multi-pass membrane protein</topology>
    </subcellularLocation>
    <subcellularLocation>
        <location evidence="14">Cell membrane</location>
        <topology evidence="14">Multi-pass membrane protein</topology>
    </subcellularLocation>
</comment>
<evidence type="ECO:0000256" key="6">
    <source>
        <dbReference type="ARBA" id="ARBA00022692"/>
    </source>
</evidence>
<feature type="transmembrane region" description="Helical" evidence="15">
    <location>
        <begin position="140"/>
        <end position="160"/>
    </location>
</feature>
<dbReference type="InterPro" id="IPR003752">
    <property type="entry name" value="DiS_bond_form_DsbB/BdbC"/>
</dbReference>
<protein>
    <recommendedName>
        <fullName evidence="14">Disulfide bond formation protein B</fullName>
    </recommendedName>
    <alternativeName>
        <fullName evidence="14">Disulfide oxidoreductase</fullName>
    </alternativeName>
</protein>
<evidence type="ECO:0000256" key="4">
    <source>
        <dbReference type="ARBA" id="ARBA00022475"/>
    </source>
</evidence>
<keyword evidence="17" id="KW-1185">Reference proteome</keyword>
<keyword evidence="11 14" id="KW-1015">Disulfide bond</keyword>
<keyword evidence="13 14" id="KW-0676">Redox-active center</keyword>
<feature type="transmembrane region" description="Helical" evidence="15">
    <location>
        <begin position="40"/>
        <end position="58"/>
    </location>
</feature>
<evidence type="ECO:0000256" key="13">
    <source>
        <dbReference type="ARBA" id="ARBA00023284"/>
    </source>
</evidence>
<feature type="topological domain" description="Periplasmic" evidence="14">
    <location>
        <begin position="27"/>
        <end position="44"/>
    </location>
</feature>
<dbReference type="InterPro" id="IPR023380">
    <property type="entry name" value="DsbB-like_sf"/>
</dbReference>